<dbReference type="Gene3D" id="3.30.930.10">
    <property type="entry name" value="Bira Bifunctional Protein, Domain 2"/>
    <property type="match status" value="1"/>
</dbReference>
<dbReference type="Proteomes" id="UP001596516">
    <property type="component" value="Unassembled WGS sequence"/>
</dbReference>
<evidence type="ECO:0000256" key="1">
    <source>
        <dbReference type="ARBA" id="ARBA00011738"/>
    </source>
</evidence>
<protein>
    <recommendedName>
        <fullName evidence="2">Histidine--tRNA ligase</fullName>
    </recommendedName>
</protein>
<keyword evidence="4" id="KW-0808">Transferase</keyword>
<reference evidence="5" key="1">
    <citation type="journal article" date="2019" name="Int. J. Syst. Evol. Microbiol.">
        <title>The Global Catalogue of Microorganisms (GCM) 10K type strain sequencing project: providing services to taxonomists for standard genome sequencing and annotation.</title>
        <authorList>
            <consortium name="The Broad Institute Genomics Platform"/>
            <consortium name="The Broad Institute Genome Sequencing Center for Infectious Disease"/>
            <person name="Wu L."/>
            <person name="Ma J."/>
        </authorList>
    </citation>
    <scope>NUCLEOTIDE SEQUENCE [LARGE SCALE GENOMIC DNA]</scope>
    <source>
        <strain evidence="5">CGMCC 1.12750</strain>
    </source>
</reference>
<comment type="subunit">
    <text evidence="1">Homodimer.</text>
</comment>
<dbReference type="PANTHER" id="PTHR43707">
    <property type="entry name" value="HISTIDYL-TRNA SYNTHETASE"/>
    <property type="match status" value="1"/>
</dbReference>
<keyword evidence="5" id="KW-1185">Reference proteome</keyword>
<evidence type="ECO:0000313" key="5">
    <source>
        <dbReference type="Proteomes" id="UP001596516"/>
    </source>
</evidence>
<dbReference type="EMBL" id="JBHTFQ010000007">
    <property type="protein sequence ID" value="MFC7705369.1"/>
    <property type="molecule type" value="Genomic_DNA"/>
</dbReference>
<dbReference type="InterPro" id="IPR045864">
    <property type="entry name" value="aa-tRNA-synth_II/BPL/LPL"/>
</dbReference>
<dbReference type="PIRSF" id="PIRSF001549">
    <property type="entry name" value="His-tRNA_synth"/>
    <property type="match status" value="1"/>
</dbReference>
<evidence type="ECO:0000256" key="2">
    <source>
        <dbReference type="ARBA" id="ARBA00017399"/>
    </source>
</evidence>
<dbReference type="PROSITE" id="PS50862">
    <property type="entry name" value="AA_TRNA_LIGASE_II"/>
    <property type="match status" value="1"/>
</dbReference>
<comment type="caution">
    <text evidence="4">The sequence shown here is derived from an EMBL/GenBank/DDBJ whole genome shotgun (WGS) entry which is preliminary data.</text>
</comment>
<evidence type="ECO:0000259" key="3">
    <source>
        <dbReference type="PROSITE" id="PS50862"/>
    </source>
</evidence>
<feature type="domain" description="Aminoacyl-transfer RNA synthetases class-II family profile" evidence="3">
    <location>
        <begin position="24"/>
        <end position="281"/>
    </location>
</feature>
<dbReference type="Pfam" id="PF13393">
    <property type="entry name" value="tRNA-synt_His"/>
    <property type="match status" value="2"/>
</dbReference>
<organism evidence="4 5">
    <name type="scientific">Plastorhodobacter daqingensis</name>
    <dbReference type="NCBI Taxonomy" id="1387281"/>
    <lineage>
        <taxon>Bacteria</taxon>
        <taxon>Pseudomonadati</taxon>
        <taxon>Pseudomonadota</taxon>
        <taxon>Alphaproteobacteria</taxon>
        <taxon>Rhodobacterales</taxon>
        <taxon>Paracoccaceae</taxon>
        <taxon>Plastorhodobacter</taxon>
    </lineage>
</organism>
<dbReference type="RefSeq" id="WP_377405168.1">
    <property type="nucleotide sequence ID" value="NZ_JBHTFQ010000007.1"/>
</dbReference>
<sequence length="374" mass="40729">MSPVQASLAKARVRAEAEALLAAFRGAGAEPVEADILQPAETLLDLYGEDIRSRAYVTSDPLRGEMMLRPDFTVPVVQMHMAEGADPARYCYLGEVFRKQEHRGTRPAEFLQVGYEVFDRAAPSAADAEVFALFSDLLAPLGLRASTGDIGILMAAVEGLRTSAPRKAALMRHIWRPRRFRTLLDRFGGRVPLPEARARMLAHVGSAPVEVLLDQAGPFIGLRSAGEISARVAQLLDDALTPPLAQGEVDLLDDLLDLRDRSPAALERLRDLAVDMPSLSPAVERMEMRLAALDARGVDVDELDFEASYGRTTLEYYDGFVFGFYAETRPDLPPVATGGRYDALTRVLGQGRSIPAVGGIIRPAITAMLRENGC</sequence>
<evidence type="ECO:0000313" key="4">
    <source>
        <dbReference type="EMBL" id="MFC7705369.1"/>
    </source>
</evidence>
<proteinExistence type="predicted"/>
<accession>A0ABW2UKY0</accession>
<keyword evidence="4" id="KW-0328">Glycosyltransferase</keyword>
<gene>
    <name evidence="4" type="ORF">ACFQXB_14305</name>
</gene>
<dbReference type="InterPro" id="IPR041715">
    <property type="entry name" value="HisRS-like_core"/>
</dbReference>
<dbReference type="SUPFAM" id="SSF55681">
    <property type="entry name" value="Class II aaRS and biotin synthetases"/>
    <property type="match status" value="1"/>
</dbReference>
<dbReference type="InterPro" id="IPR006195">
    <property type="entry name" value="aa-tRNA-synth_II"/>
</dbReference>
<dbReference type="PANTHER" id="PTHR43707:SF1">
    <property type="entry name" value="HISTIDINE--TRNA LIGASE, MITOCHONDRIAL-RELATED"/>
    <property type="match status" value="1"/>
</dbReference>
<dbReference type="NCBIfam" id="NF008952">
    <property type="entry name" value="PRK12295.1-5"/>
    <property type="match status" value="1"/>
</dbReference>
<name>A0ABW2UKY0_9RHOB</name>
<dbReference type="GO" id="GO:0016757">
    <property type="term" value="F:glycosyltransferase activity"/>
    <property type="evidence" value="ECO:0007669"/>
    <property type="project" value="UniProtKB-KW"/>
</dbReference>
<dbReference type="InterPro" id="IPR004516">
    <property type="entry name" value="HisRS/HisZ"/>
</dbReference>